<dbReference type="NCBIfam" id="NF010037">
    <property type="entry name" value="PRK13512.1"/>
    <property type="match status" value="1"/>
</dbReference>
<feature type="domain" description="Rhodanese" evidence="7">
    <location>
        <begin position="465"/>
        <end position="552"/>
    </location>
</feature>
<dbReference type="GO" id="GO:0016491">
    <property type="term" value="F:oxidoreductase activity"/>
    <property type="evidence" value="ECO:0007669"/>
    <property type="project" value="UniProtKB-KW"/>
</dbReference>
<protein>
    <submittedName>
        <fullName evidence="8">CoA-disulfide reductase</fullName>
    </submittedName>
</protein>
<evidence type="ECO:0000313" key="9">
    <source>
        <dbReference type="Proteomes" id="UP000198553"/>
    </source>
</evidence>
<dbReference type="OrthoDB" id="9802028at2"/>
<organism evidence="8 9">
    <name type="scientific">Mesobacillus persicus</name>
    <dbReference type="NCBI Taxonomy" id="930146"/>
    <lineage>
        <taxon>Bacteria</taxon>
        <taxon>Bacillati</taxon>
        <taxon>Bacillota</taxon>
        <taxon>Bacilli</taxon>
        <taxon>Bacillales</taxon>
        <taxon>Bacillaceae</taxon>
        <taxon>Mesobacillus</taxon>
    </lineage>
</organism>
<dbReference type="STRING" id="930146.SAMN05192533_10916"/>
<dbReference type="SUPFAM" id="SSF55424">
    <property type="entry name" value="FAD/NAD-linked reductases, dimerisation (C-terminal) domain"/>
    <property type="match status" value="1"/>
</dbReference>
<dbReference type="PANTHER" id="PTHR43429">
    <property type="entry name" value="PYRIDINE NUCLEOTIDE-DISULFIDE OXIDOREDUCTASE DOMAIN-CONTAINING"/>
    <property type="match status" value="1"/>
</dbReference>
<sequence length="650" mass="70814">MTQKIIIVGGVAGGATAAARLRRISEDVEVIMVERGEHISFANCGLPYYIGETIKDRSKLLVQTVEGMSERFKLDIRNLSEVMSIDPDLKKVMIKNLQTEEVYEESYDKLLLSPGARPIVPPIPGLKENKALFTLRNIPDTDKIKDYVDHKGPKKAVVVGGGFIGIEMAENLADRGIEVTIVEMANQIMAPIDFEMASILHNHMKEKGVKLILENGVQSFANEGKKIILSDGTEIDTDMTILSIGVRPENELAKTAGLELGERGGIIVNEYLQTSNPDVYAVGDAIEVVDYINGTKAMIPLAGPANRQGRIAANNMMGKREKYQGTLGTSIAKVFDLTVAATGSNEKTLKRLGVSYEVAHIHPNSHAGYYPGAAPIALKLVFDKETGKIFGAQAVGADGADKRIDVIATAIKGGLTVEDLTNLELSYAPPFSSAKDPVNMAGYVATNILDGVLEQVQWHEIDEIVAEGGLLVDVREPVEREFGFIEGSINIPLNDLRNRLEELPKDKTIYVSCQVGLRGYLATRILKNQGYDVKNVDGGWKTYSSVFGSNIKKEFNTNDRGEVEVKEETKASIAEVKPDSIVDVAGLTCPMPIIKLKKGIDSLESGQVIELQATDKGALNDLPAWARNAGHTILNTEQDGSLIKFWVKKK</sequence>
<dbReference type="PROSITE" id="PS50206">
    <property type="entry name" value="RHODANESE_3"/>
    <property type="match status" value="1"/>
</dbReference>
<dbReference type="AlphaFoldDB" id="A0A1H8DQI6"/>
<dbReference type="Pfam" id="PF00581">
    <property type="entry name" value="Rhodanese"/>
    <property type="match status" value="1"/>
</dbReference>
<keyword evidence="6" id="KW-0676">Redox-active center</keyword>
<comment type="similarity">
    <text evidence="2">Belongs to the class-III pyridine nucleotide-disulfide oxidoreductase family.</text>
</comment>
<evidence type="ECO:0000256" key="5">
    <source>
        <dbReference type="ARBA" id="ARBA00023002"/>
    </source>
</evidence>
<evidence type="ECO:0000256" key="2">
    <source>
        <dbReference type="ARBA" id="ARBA00009130"/>
    </source>
</evidence>
<dbReference type="PROSITE" id="PS01148">
    <property type="entry name" value="UPF0033"/>
    <property type="match status" value="1"/>
</dbReference>
<dbReference type="EMBL" id="FOBW01000009">
    <property type="protein sequence ID" value="SEN09591.1"/>
    <property type="molecule type" value="Genomic_DNA"/>
</dbReference>
<dbReference type="SMART" id="SM00450">
    <property type="entry name" value="RHOD"/>
    <property type="match status" value="1"/>
</dbReference>
<evidence type="ECO:0000256" key="3">
    <source>
        <dbReference type="ARBA" id="ARBA00022630"/>
    </source>
</evidence>
<dbReference type="CDD" id="cd01524">
    <property type="entry name" value="RHOD_Pyr_redox"/>
    <property type="match status" value="1"/>
</dbReference>
<dbReference type="RefSeq" id="WP_090746291.1">
    <property type="nucleotide sequence ID" value="NZ_FOBW01000009.1"/>
</dbReference>
<dbReference type="InterPro" id="IPR036873">
    <property type="entry name" value="Rhodanese-like_dom_sf"/>
</dbReference>
<keyword evidence="4" id="KW-0274">FAD</keyword>
<dbReference type="InterPro" id="IPR050260">
    <property type="entry name" value="FAD-bd_OxRdtase"/>
</dbReference>
<evidence type="ECO:0000313" key="8">
    <source>
        <dbReference type="EMBL" id="SEN09591.1"/>
    </source>
</evidence>
<dbReference type="Proteomes" id="UP000198553">
    <property type="component" value="Unassembled WGS sequence"/>
</dbReference>
<evidence type="ECO:0000256" key="4">
    <source>
        <dbReference type="ARBA" id="ARBA00022827"/>
    </source>
</evidence>
<dbReference type="InterPro" id="IPR036188">
    <property type="entry name" value="FAD/NAD-bd_sf"/>
</dbReference>
<dbReference type="PANTHER" id="PTHR43429:SF1">
    <property type="entry name" value="NAD(P)H SULFUR OXIDOREDUCTASE (COA-DEPENDENT)"/>
    <property type="match status" value="1"/>
</dbReference>
<dbReference type="SUPFAM" id="SSF64307">
    <property type="entry name" value="SirA-like"/>
    <property type="match status" value="1"/>
</dbReference>
<dbReference type="InterPro" id="IPR001455">
    <property type="entry name" value="TusA-like"/>
</dbReference>
<dbReference type="InterPro" id="IPR036868">
    <property type="entry name" value="TusA-like_sf"/>
</dbReference>
<evidence type="ECO:0000256" key="1">
    <source>
        <dbReference type="ARBA" id="ARBA00001974"/>
    </source>
</evidence>
<dbReference type="InterPro" id="IPR016156">
    <property type="entry name" value="FAD/NAD-linked_Rdtase_dimer_sf"/>
</dbReference>
<reference evidence="9" key="1">
    <citation type="submission" date="2016-10" db="EMBL/GenBank/DDBJ databases">
        <authorList>
            <person name="Varghese N."/>
            <person name="Submissions S."/>
        </authorList>
    </citation>
    <scope>NUCLEOTIDE SEQUENCE [LARGE SCALE GENOMIC DNA]</scope>
    <source>
        <strain evidence="9">B48,IBRC-M 10115,DSM 25386,CECT 8001</strain>
    </source>
</reference>
<proteinExistence type="inferred from homology"/>
<dbReference type="Pfam" id="PF02852">
    <property type="entry name" value="Pyr_redox_dim"/>
    <property type="match status" value="1"/>
</dbReference>
<evidence type="ECO:0000259" key="7">
    <source>
        <dbReference type="PROSITE" id="PS50206"/>
    </source>
</evidence>
<dbReference type="InterPro" id="IPR001763">
    <property type="entry name" value="Rhodanese-like_dom"/>
</dbReference>
<comment type="cofactor">
    <cofactor evidence="1">
        <name>FAD</name>
        <dbReference type="ChEBI" id="CHEBI:57692"/>
    </cofactor>
</comment>
<dbReference type="Pfam" id="PF01206">
    <property type="entry name" value="TusA"/>
    <property type="match status" value="1"/>
</dbReference>
<evidence type="ECO:0000256" key="6">
    <source>
        <dbReference type="ARBA" id="ARBA00023284"/>
    </source>
</evidence>
<gene>
    <name evidence="8" type="ORF">SAMN05192533_10916</name>
</gene>
<dbReference type="SUPFAM" id="SSF52821">
    <property type="entry name" value="Rhodanese/Cell cycle control phosphatase"/>
    <property type="match status" value="1"/>
</dbReference>
<dbReference type="PRINTS" id="PR00368">
    <property type="entry name" value="FADPNR"/>
</dbReference>
<dbReference type="Gene3D" id="3.50.50.60">
    <property type="entry name" value="FAD/NAD(P)-binding domain"/>
    <property type="match status" value="2"/>
</dbReference>
<dbReference type="Pfam" id="PF07992">
    <property type="entry name" value="Pyr_redox_2"/>
    <property type="match status" value="1"/>
</dbReference>
<keyword evidence="3" id="KW-0285">Flavoprotein</keyword>
<keyword evidence="9" id="KW-1185">Reference proteome</keyword>
<dbReference type="CDD" id="cd00291">
    <property type="entry name" value="SirA_YedF_YeeD"/>
    <property type="match status" value="1"/>
</dbReference>
<dbReference type="SUPFAM" id="SSF51905">
    <property type="entry name" value="FAD/NAD(P)-binding domain"/>
    <property type="match status" value="1"/>
</dbReference>
<dbReference type="InterPro" id="IPR004099">
    <property type="entry name" value="Pyr_nucl-diS_OxRdtase_dimer"/>
</dbReference>
<dbReference type="PRINTS" id="PR00411">
    <property type="entry name" value="PNDRDTASEI"/>
</dbReference>
<dbReference type="InterPro" id="IPR023753">
    <property type="entry name" value="FAD/NAD-binding_dom"/>
</dbReference>
<name>A0A1H8DQI6_9BACI</name>
<dbReference type="Gene3D" id="3.30.110.40">
    <property type="entry name" value="TusA-like domain"/>
    <property type="match status" value="1"/>
</dbReference>
<dbReference type="Gene3D" id="3.40.250.10">
    <property type="entry name" value="Rhodanese-like domain"/>
    <property type="match status" value="1"/>
</dbReference>
<keyword evidence="5" id="KW-0560">Oxidoreductase</keyword>
<accession>A0A1H8DQI6</accession>